<dbReference type="STRING" id="76595.SAMN05660313_02718"/>
<feature type="transmembrane region" description="Helical" evidence="1">
    <location>
        <begin position="9"/>
        <end position="33"/>
    </location>
</feature>
<sequence length="173" mass="19818">MTNRILTALIIRIAGIFLLTKIFDHFGSYFLSIYLSATIARFDEMLIEPIDKFYFTGTFLIIANIVVSIFLFVKAEWISQKLIKSEKEIITELNPKSLSKVILLTVGIVWLATSIYLIPSFIEYCVILISKLSGNEDVELPDFATSNYILKTILALLLIFRIEKISNWITKKL</sequence>
<dbReference type="Proteomes" id="UP000183257">
    <property type="component" value="Unassembled WGS sequence"/>
</dbReference>
<reference evidence="3" key="1">
    <citation type="submission" date="2016-11" db="EMBL/GenBank/DDBJ databases">
        <authorList>
            <person name="Varghese N."/>
            <person name="Submissions S."/>
        </authorList>
    </citation>
    <scope>NUCLEOTIDE SEQUENCE [LARGE SCALE GENOMIC DNA]</scope>
    <source>
        <strain evidence="3">DSM 24786</strain>
    </source>
</reference>
<feature type="transmembrane region" description="Helical" evidence="1">
    <location>
        <begin position="53"/>
        <end position="73"/>
    </location>
</feature>
<accession>A0A1K1QKS9</accession>
<feature type="transmembrane region" description="Helical" evidence="1">
    <location>
        <begin position="101"/>
        <end position="122"/>
    </location>
</feature>
<dbReference type="EMBL" id="FPIY01000004">
    <property type="protein sequence ID" value="SFW60211.1"/>
    <property type="molecule type" value="Genomic_DNA"/>
</dbReference>
<dbReference type="RefSeq" id="WP_244543131.1">
    <property type="nucleotide sequence ID" value="NZ_FPIY01000004.1"/>
</dbReference>
<gene>
    <name evidence="2" type="ORF">SAMN05660313_02718</name>
</gene>
<keyword evidence="1" id="KW-0472">Membrane</keyword>
<name>A0A1K1QKS9_9FLAO</name>
<keyword evidence="1" id="KW-1133">Transmembrane helix</keyword>
<evidence type="ECO:0000313" key="2">
    <source>
        <dbReference type="EMBL" id="SFW60211.1"/>
    </source>
</evidence>
<keyword evidence="1" id="KW-0812">Transmembrane</keyword>
<dbReference type="AlphaFoldDB" id="A0A1K1QKS9"/>
<feature type="transmembrane region" description="Helical" evidence="1">
    <location>
        <begin position="142"/>
        <end position="162"/>
    </location>
</feature>
<proteinExistence type="predicted"/>
<organism evidence="2 3">
    <name type="scientific">Cellulophaga fucicola</name>
    <dbReference type="NCBI Taxonomy" id="76595"/>
    <lineage>
        <taxon>Bacteria</taxon>
        <taxon>Pseudomonadati</taxon>
        <taxon>Bacteroidota</taxon>
        <taxon>Flavobacteriia</taxon>
        <taxon>Flavobacteriales</taxon>
        <taxon>Flavobacteriaceae</taxon>
        <taxon>Cellulophaga</taxon>
    </lineage>
</organism>
<evidence type="ECO:0000256" key="1">
    <source>
        <dbReference type="SAM" id="Phobius"/>
    </source>
</evidence>
<keyword evidence="3" id="KW-1185">Reference proteome</keyword>
<evidence type="ECO:0000313" key="3">
    <source>
        <dbReference type="Proteomes" id="UP000183257"/>
    </source>
</evidence>
<protein>
    <submittedName>
        <fullName evidence="2">Uncharacterized protein</fullName>
    </submittedName>
</protein>